<dbReference type="Proteomes" id="UP001652431">
    <property type="component" value="Unassembled WGS sequence"/>
</dbReference>
<dbReference type="Gene3D" id="1.10.10.1150">
    <property type="entry name" value="Coenzyme PQQ synthesis protein D (PqqD)"/>
    <property type="match status" value="1"/>
</dbReference>
<accession>A0ABT2RRN3</accession>
<organism evidence="1 2">
    <name type="scientific">Dorea acetigenes</name>
    <dbReference type="NCBI Taxonomy" id="2981787"/>
    <lineage>
        <taxon>Bacteria</taxon>
        <taxon>Bacillati</taxon>
        <taxon>Bacillota</taxon>
        <taxon>Clostridia</taxon>
        <taxon>Lachnospirales</taxon>
        <taxon>Lachnospiraceae</taxon>
        <taxon>Dorea</taxon>
    </lineage>
</organism>
<evidence type="ECO:0000313" key="2">
    <source>
        <dbReference type="Proteomes" id="UP001652431"/>
    </source>
</evidence>
<protein>
    <submittedName>
        <fullName evidence="1">PqqD family protein</fullName>
    </submittedName>
</protein>
<dbReference type="EMBL" id="JAOQJU010000033">
    <property type="protein sequence ID" value="MCU6688040.1"/>
    <property type="molecule type" value="Genomic_DNA"/>
</dbReference>
<reference evidence="1 2" key="1">
    <citation type="journal article" date="2021" name="ISME Commun">
        <title>Automated analysis of genomic sequences facilitates high-throughput and comprehensive description of bacteria.</title>
        <authorList>
            <person name="Hitch T.C.A."/>
        </authorList>
    </citation>
    <scope>NUCLEOTIDE SEQUENCE [LARGE SCALE GENOMIC DNA]</scope>
    <source>
        <strain evidence="1 2">Sanger_03</strain>
    </source>
</reference>
<keyword evidence="2" id="KW-1185">Reference proteome</keyword>
<dbReference type="RefSeq" id="WP_158371878.1">
    <property type="nucleotide sequence ID" value="NZ_JAOQJU010000033.1"/>
</dbReference>
<dbReference type="InterPro" id="IPR008792">
    <property type="entry name" value="PQQD"/>
</dbReference>
<evidence type="ECO:0000313" key="1">
    <source>
        <dbReference type="EMBL" id="MCU6688040.1"/>
    </source>
</evidence>
<name>A0ABT2RRN3_9FIRM</name>
<comment type="caution">
    <text evidence="1">The sequence shown here is derived from an EMBL/GenBank/DDBJ whole genome shotgun (WGS) entry which is preliminary data.</text>
</comment>
<sequence>MRIKKGFVLREIAGQAMVIATGEASKSFHGMVTLNDTGRDIWLGLQDGLSENEIVDKLTSDYDISREQAAIDVKNLISKMNDAGFLTP</sequence>
<dbReference type="Pfam" id="PF05402">
    <property type="entry name" value="PqqD"/>
    <property type="match status" value="1"/>
</dbReference>
<proteinExistence type="predicted"/>
<gene>
    <name evidence="1" type="ORF">OCV99_16180</name>
</gene>
<dbReference type="InterPro" id="IPR041881">
    <property type="entry name" value="PqqD_sf"/>
</dbReference>